<comment type="caution">
    <text evidence="3">The sequence shown here is derived from an EMBL/GenBank/DDBJ whole genome shotgun (WGS) entry which is preliminary data.</text>
</comment>
<dbReference type="InterPro" id="IPR006076">
    <property type="entry name" value="FAD-dep_OxRdtase"/>
</dbReference>
<evidence type="ECO:0000259" key="2">
    <source>
        <dbReference type="Pfam" id="PF01266"/>
    </source>
</evidence>
<dbReference type="Pfam" id="PF01266">
    <property type="entry name" value="DAO"/>
    <property type="match status" value="1"/>
</dbReference>
<evidence type="ECO:0000256" key="1">
    <source>
        <dbReference type="ARBA" id="ARBA00023002"/>
    </source>
</evidence>
<organism evidence="3 4">
    <name type="scientific">Amycolatopsis pithecellobii</name>
    <dbReference type="NCBI Taxonomy" id="664692"/>
    <lineage>
        <taxon>Bacteria</taxon>
        <taxon>Bacillati</taxon>
        <taxon>Actinomycetota</taxon>
        <taxon>Actinomycetes</taxon>
        <taxon>Pseudonocardiales</taxon>
        <taxon>Pseudonocardiaceae</taxon>
        <taxon>Amycolatopsis</taxon>
    </lineage>
</organism>
<gene>
    <name evidence="3" type="ORF">GKO32_24115</name>
</gene>
<evidence type="ECO:0000313" key="3">
    <source>
        <dbReference type="EMBL" id="MTD57036.1"/>
    </source>
</evidence>
<dbReference type="GO" id="GO:0005737">
    <property type="term" value="C:cytoplasm"/>
    <property type="evidence" value="ECO:0007669"/>
    <property type="project" value="TreeGrafter"/>
</dbReference>
<feature type="domain" description="FAD dependent oxidoreductase" evidence="2">
    <location>
        <begin position="28"/>
        <end position="367"/>
    </location>
</feature>
<accession>A0A6N7Z8S6</accession>
<proteinExistence type="predicted"/>
<keyword evidence="4" id="KW-1185">Reference proteome</keyword>
<dbReference type="OrthoDB" id="9806257at2"/>
<reference evidence="3 4" key="1">
    <citation type="submission" date="2019-11" db="EMBL/GenBank/DDBJ databases">
        <title>Draft genome of Amycolatopsis RM579.</title>
        <authorList>
            <person name="Duangmal K."/>
            <person name="Mingma R."/>
        </authorList>
    </citation>
    <scope>NUCLEOTIDE SEQUENCE [LARGE SCALE GENOMIC DNA]</scope>
    <source>
        <strain evidence="3 4">RM579</strain>
    </source>
</reference>
<dbReference type="PANTHER" id="PTHR13847:SF287">
    <property type="entry name" value="FAD-DEPENDENT OXIDOREDUCTASE DOMAIN-CONTAINING PROTEIN 1"/>
    <property type="match status" value="1"/>
</dbReference>
<dbReference type="GO" id="GO:0016491">
    <property type="term" value="F:oxidoreductase activity"/>
    <property type="evidence" value="ECO:0007669"/>
    <property type="project" value="UniProtKB-KW"/>
</dbReference>
<evidence type="ECO:0000313" key="4">
    <source>
        <dbReference type="Proteomes" id="UP000440096"/>
    </source>
</evidence>
<dbReference type="AlphaFoldDB" id="A0A6N7Z8S6"/>
<dbReference type="Proteomes" id="UP000440096">
    <property type="component" value="Unassembled WGS sequence"/>
</dbReference>
<keyword evidence="1" id="KW-0560">Oxidoreductase</keyword>
<name>A0A6N7Z8S6_9PSEU</name>
<dbReference type="Gene3D" id="3.50.50.60">
    <property type="entry name" value="FAD/NAD(P)-binding domain"/>
    <property type="match status" value="1"/>
</dbReference>
<protein>
    <submittedName>
        <fullName evidence="3">FAD-dependent oxidoreductase</fullName>
    </submittedName>
</protein>
<dbReference type="SUPFAM" id="SSF51905">
    <property type="entry name" value="FAD/NAD(P)-binding domain"/>
    <property type="match status" value="1"/>
</dbReference>
<dbReference type="PANTHER" id="PTHR13847">
    <property type="entry name" value="SARCOSINE DEHYDROGENASE-RELATED"/>
    <property type="match status" value="1"/>
</dbReference>
<sequence>MVRGHRTRPGGAGLRLLAATAAVTDRVDVAVVGGGIAGMAVAYELAADRKVLVLEADSGVGLHATGRSAGTLALGYGPPRIRPATRLGLPLLKEPPFGAPLVTPRPVLWFADRAHAVDAWTRFQEVCASTSDTRIVDRTEVPEIAPLLRAEAVAVAMLDESAMDIDVHGLISGYLKGLRTRGGQVQTGWRLVSAEHHGDWRLAAADGRTVRADVVVNAGGGWAAEIAATLGDGSVPLRIQRRSAFLARSHACPPVPGGAMVASASGAFYVKPEGTGYLCSPIDRTVVPAHDPKPDELAIARAIEDINAATELDLRSVTTAWAGLQCFSPDGLPVVGFSLAVPAMFWLAGLAGFGIQTAPGFGMLAAASIRGETSGGLSPFEPGRFN</sequence>
<dbReference type="Gene3D" id="3.30.9.10">
    <property type="entry name" value="D-Amino Acid Oxidase, subunit A, domain 2"/>
    <property type="match status" value="1"/>
</dbReference>
<dbReference type="InterPro" id="IPR036188">
    <property type="entry name" value="FAD/NAD-bd_sf"/>
</dbReference>
<dbReference type="EMBL" id="WMBA01000042">
    <property type="protein sequence ID" value="MTD57036.1"/>
    <property type="molecule type" value="Genomic_DNA"/>
</dbReference>